<dbReference type="GO" id="GO:0006508">
    <property type="term" value="P:proteolysis"/>
    <property type="evidence" value="ECO:0007669"/>
    <property type="project" value="InterPro"/>
</dbReference>
<dbReference type="AlphaFoldDB" id="A0A2P2C3P9"/>
<evidence type="ECO:0000259" key="3">
    <source>
        <dbReference type="Pfam" id="PF00656"/>
    </source>
</evidence>
<dbReference type="PANTHER" id="PTHR22576:SF37">
    <property type="entry name" value="MUCOSA-ASSOCIATED LYMPHOID TISSUE LYMPHOMA TRANSLOCATION PROTEIN 1"/>
    <property type="match status" value="1"/>
</dbReference>
<dbReference type="PANTHER" id="PTHR22576">
    <property type="entry name" value="MUCOSA ASSOCIATED LYMPHOID TISSUE LYMPHOMA TRANSLOCATION PROTEIN 1/PARACASPASE"/>
    <property type="match status" value="1"/>
</dbReference>
<gene>
    <name evidence="4" type="ORF">NOCA2270007</name>
</gene>
<dbReference type="PROSITE" id="PS00018">
    <property type="entry name" value="EF_HAND_1"/>
    <property type="match status" value="1"/>
</dbReference>
<dbReference type="InterPro" id="IPR052039">
    <property type="entry name" value="Caspase-related_regulators"/>
</dbReference>
<evidence type="ECO:0000313" key="4">
    <source>
        <dbReference type="EMBL" id="CUR55372.1"/>
    </source>
</evidence>
<organism evidence="4">
    <name type="scientific">metagenome</name>
    <dbReference type="NCBI Taxonomy" id="256318"/>
    <lineage>
        <taxon>unclassified sequences</taxon>
        <taxon>metagenomes</taxon>
    </lineage>
</organism>
<keyword evidence="2" id="KW-0812">Transmembrane</keyword>
<evidence type="ECO:0000256" key="1">
    <source>
        <dbReference type="SAM" id="MobiDB-lite"/>
    </source>
</evidence>
<dbReference type="EMBL" id="CZKA01000020">
    <property type="protein sequence ID" value="CUR55372.1"/>
    <property type="molecule type" value="Genomic_DNA"/>
</dbReference>
<keyword evidence="2" id="KW-1133">Transmembrane helix</keyword>
<dbReference type="NCBIfam" id="NF047832">
    <property type="entry name" value="caspase_w_EACC1"/>
    <property type="match status" value="1"/>
</dbReference>
<keyword evidence="2" id="KW-0472">Membrane</keyword>
<feature type="region of interest" description="Disordered" evidence="1">
    <location>
        <begin position="251"/>
        <end position="280"/>
    </location>
</feature>
<dbReference type="InterPro" id="IPR011600">
    <property type="entry name" value="Pept_C14_caspase"/>
</dbReference>
<dbReference type="InterPro" id="IPR018247">
    <property type="entry name" value="EF_Hand_1_Ca_BS"/>
</dbReference>
<feature type="transmembrane region" description="Helical" evidence="2">
    <location>
        <begin position="287"/>
        <end position="306"/>
    </location>
</feature>
<feature type="domain" description="Peptidase C14 caspase" evidence="3">
    <location>
        <begin position="6"/>
        <end position="236"/>
    </location>
</feature>
<dbReference type="Pfam" id="PF00656">
    <property type="entry name" value="Peptidase_C14"/>
    <property type="match status" value="1"/>
</dbReference>
<feature type="compositionally biased region" description="Pro residues" evidence="1">
    <location>
        <begin position="260"/>
        <end position="272"/>
    </location>
</feature>
<sequence>MGAEVRRALIVASDTYDDPGLRQLRAPAADARALSRVLSDPAVGGFEVTSVVNRPAHEVALAVEDFFADRAADDLLLVHFSCHGVKDESGELYFAMPATRLGRLGATGVSAEFVNRQMARSRSRRVVLLLDCCYAGAFERGLVHRADASVGVESQLGGRGRAVVTASSALEYAFEGDVLTDSPSADASPSIFTSALVSGLETGEADRDHDGLITLDELYDHIYDTVRATTTHQTPGKWVFGVEGDLVIAKSGRPVTGTFPPRPRPRTAPAPASPDARPRHRPRLRRVLVAGLLAGVAVAALTGWLLNRDPGPSGKDEQALLAGVPSSIQDGCGEVTTTSEDVATVSCEGGMLSYTLAPSQGAAVETVGSTSSSDECQTSMDDGDSELTRYQLADRVGTVLCQNIDGEAYRFTWHDDAAPLVVGHYQLEATFDDGLAQWERIVTAE</sequence>
<dbReference type="Gene3D" id="3.40.50.1460">
    <property type="match status" value="1"/>
</dbReference>
<dbReference type="SUPFAM" id="SSF52129">
    <property type="entry name" value="Caspase-like"/>
    <property type="match status" value="1"/>
</dbReference>
<reference evidence="4" key="1">
    <citation type="submission" date="2015-08" db="EMBL/GenBank/DDBJ databases">
        <authorList>
            <person name="Babu N.S."/>
            <person name="Beckwith C.J."/>
            <person name="Beseler K.G."/>
            <person name="Brison A."/>
            <person name="Carone J.V."/>
            <person name="Caskin T.P."/>
            <person name="Diamond M."/>
            <person name="Durham M.E."/>
            <person name="Foxe J.M."/>
            <person name="Go M."/>
            <person name="Henderson B.A."/>
            <person name="Jones I.B."/>
            <person name="McGettigan J.A."/>
            <person name="Micheletti S.J."/>
            <person name="Nasrallah M.E."/>
            <person name="Ortiz D."/>
            <person name="Piller C.R."/>
            <person name="Privatt S.R."/>
            <person name="Schneider S.L."/>
            <person name="Sharp S."/>
            <person name="Smith T.C."/>
            <person name="Stanton J.D."/>
            <person name="Ullery H.E."/>
            <person name="Wilson R.J."/>
            <person name="Serrano M.G."/>
            <person name="Buck G."/>
            <person name="Lee V."/>
            <person name="Wang Y."/>
            <person name="Carvalho R."/>
            <person name="Voegtly L."/>
            <person name="Shi R."/>
            <person name="Duckworth R."/>
            <person name="Johnson A."/>
            <person name="Loviza R."/>
            <person name="Walstead R."/>
            <person name="Shah Z."/>
            <person name="Kiflezghi M."/>
            <person name="Wade K."/>
            <person name="Ball S.L."/>
            <person name="Bradley K.W."/>
            <person name="Asai D.J."/>
            <person name="Bowman C.A."/>
            <person name="Russell D.A."/>
            <person name="Pope W.H."/>
            <person name="Jacobs-Sera D."/>
            <person name="Hendrix R.W."/>
            <person name="Hatfull G.F."/>
        </authorList>
    </citation>
    <scope>NUCLEOTIDE SEQUENCE</scope>
</reference>
<dbReference type="GO" id="GO:0004197">
    <property type="term" value="F:cysteine-type endopeptidase activity"/>
    <property type="evidence" value="ECO:0007669"/>
    <property type="project" value="InterPro"/>
</dbReference>
<evidence type="ECO:0000256" key="2">
    <source>
        <dbReference type="SAM" id="Phobius"/>
    </source>
</evidence>
<accession>A0A2P2C3P9</accession>
<dbReference type="InterPro" id="IPR029030">
    <property type="entry name" value="Caspase-like_dom_sf"/>
</dbReference>
<name>A0A2P2C3P9_9ZZZZ</name>
<proteinExistence type="predicted"/>
<protein>
    <recommendedName>
        <fullName evidence="3">Peptidase C14 caspase domain-containing protein</fullName>
    </recommendedName>
</protein>